<dbReference type="EMBL" id="QXFK01000018">
    <property type="protein sequence ID" value="RIV77153.1"/>
    <property type="molecule type" value="Genomic_DNA"/>
</dbReference>
<evidence type="ECO:0000256" key="3">
    <source>
        <dbReference type="PIRSR" id="PIRSR605511-2"/>
    </source>
</evidence>
<keyword evidence="6" id="KW-1185">Reference proteome</keyword>
<dbReference type="InterPro" id="IPR011042">
    <property type="entry name" value="6-blade_b-propeller_TolB-like"/>
</dbReference>
<evidence type="ECO:0000256" key="1">
    <source>
        <dbReference type="ARBA" id="ARBA00008853"/>
    </source>
</evidence>
<evidence type="ECO:0000259" key="4">
    <source>
        <dbReference type="Pfam" id="PF08450"/>
    </source>
</evidence>
<dbReference type="GO" id="GO:0019853">
    <property type="term" value="P:L-ascorbic acid biosynthetic process"/>
    <property type="evidence" value="ECO:0007669"/>
    <property type="project" value="TreeGrafter"/>
</dbReference>
<sequence>MTRVRLIDRARRDQLGEGPLWSPGTQSLFWVDILGQRLNRLSLGDGAVEEWSVPEMIGWVIERRERPGFIAGLQSGFAELSLDPLRVNPIVDPEPHRPDNRMNDAKADAAGRIWAGTMPLTADRPDGALYRFDPDRSVTRVDSGYRIANGPAIAPEGDWIYHTDSGLGLIYRFPVDADGVLGKRELFVEFESGWGTPDGMTFDSDGGLWVTCWGASRVLRFSPDGRPDEAIELPASQITSCAFAGDALDRMFVTSAADGVAEEHGGALFEVEAGRRGFAPHKYAG</sequence>
<dbReference type="SUPFAM" id="SSF63829">
    <property type="entry name" value="Calcium-dependent phosphotriesterase"/>
    <property type="match status" value="1"/>
</dbReference>
<feature type="binding site" evidence="3">
    <location>
        <position position="17"/>
    </location>
    <ligand>
        <name>a divalent metal cation</name>
        <dbReference type="ChEBI" id="CHEBI:60240"/>
    </ligand>
</feature>
<dbReference type="GO" id="GO:0005509">
    <property type="term" value="F:calcium ion binding"/>
    <property type="evidence" value="ECO:0007669"/>
    <property type="project" value="TreeGrafter"/>
</dbReference>
<dbReference type="Pfam" id="PF08450">
    <property type="entry name" value="SGL"/>
    <property type="match status" value="1"/>
</dbReference>
<dbReference type="InterPro" id="IPR005511">
    <property type="entry name" value="SMP-30"/>
</dbReference>
<reference evidence="5 6" key="1">
    <citation type="submission" date="2018-08" db="EMBL/GenBank/DDBJ databases">
        <title>Altererythrobacter sp.Ery1 and Ery12, the genome sequencing of novel strains in genus Alterythrobacter.</title>
        <authorList>
            <person name="Cheng H."/>
            <person name="Wu Y.-H."/>
            <person name="Fang C."/>
            <person name="Xu X.-W."/>
        </authorList>
    </citation>
    <scope>NUCLEOTIDE SEQUENCE [LARGE SCALE GENOMIC DNA]</scope>
    <source>
        <strain evidence="5 6">Ery1</strain>
    </source>
</reference>
<dbReference type="Proteomes" id="UP000285092">
    <property type="component" value="Unassembled WGS sequence"/>
</dbReference>
<dbReference type="OrthoDB" id="2633250at2"/>
<comment type="similarity">
    <text evidence="1">Belongs to the SMP-30/CGR1 family.</text>
</comment>
<feature type="binding site" evidence="3">
    <location>
        <position position="103"/>
    </location>
    <ligand>
        <name>substrate</name>
    </ligand>
</feature>
<dbReference type="InterPro" id="IPR013658">
    <property type="entry name" value="SGL"/>
</dbReference>
<dbReference type="Gene3D" id="2.120.10.30">
    <property type="entry name" value="TolB, C-terminal domain"/>
    <property type="match status" value="1"/>
</dbReference>
<feature type="binding site" evidence="3">
    <location>
        <position position="198"/>
    </location>
    <ligand>
        <name>a divalent metal cation</name>
        <dbReference type="ChEBI" id="CHEBI:60240"/>
    </ligand>
</feature>
<dbReference type="PRINTS" id="PR01790">
    <property type="entry name" value="SMP30FAMILY"/>
</dbReference>
<feature type="domain" description="SMP-30/Gluconolactonase/LRE-like region" evidence="4">
    <location>
        <begin position="15"/>
        <end position="256"/>
    </location>
</feature>
<keyword evidence="3" id="KW-0479">Metal-binding</keyword>
<feature type="active site" description="Proton donor/acceptor" evidence="2">
    <location>
        <position position="198"/>
    </location>
</feature>
<comment type="caution">
    <text evidence="5">The sequence shown here is derived from an EMBL/GenBank/DDBJ whole genome shotgun (WGS) entry which is preliminary data.</text>
</comment>
<organism evidence="5 6">
    <name type="scientific">Pelagerythrobacter aerophilus</name>
    <dbReference type="NCBI Taxonomy" id="2306995"/>
    <lineage>
        <taxon>Bacteria</taxon>
        <taxon>Pseudomonadati</taxon>
        <taxon>Pseudomonadota</taxon>
        <taxon>Alphaproteobacteria</taxon>
        <taxon>Sphingomonadales</taxon>
        <taxon>Erythrobacteraceae</taxon>
        <taxon>Pelagerythrobacter</taxon>
    </lineage>
</organism>
<feature type="binding site" evidence="3">
    <location>
        <position position="101"/>
    </location>
    <ligand>
        <name>substrate</name>
    </ligand>
</feature>
<accession>A0A418NGG4</accession>
<protein>
    <submittedName>
        <fullName evidence="5">SMP-30/gluconolactonase/LRE family protein</fullName>
    </submittedName>
</protein>
<name>A0A418NGG4_9SPHN</name>
<dbReference type="RefSeq" id="WP_119514231.1">
    <property type="nucleotide sequence ID" value="NZ_QXFK01000018.1"/>
</dbReference>
<dbReference type="PANTHER" id="PTHR10907">
    <property type="entry name" value="REGUCALCIN"/>
    <property type="match status" value="1"/>
</dbReference>
<dbReference type="GO" id="GO:0004341">
    <property type="term" value="F:gluconolactonase activity"/>
    <property type="evidence" value="ECO:0007669"/>
    <property type="project" value="TreeGrafter"/>
</dbReference>
<dbReference type="AlphaFoldDB" id="A0A418NGG4"/>
<comment type="cofactor">
    <cofactor evidence="3">
        <name>Zn(2+)</name>
        <dbReference type="ChEBI" id="CHEBI:29105"/>
    </cofactor>
    <text evidence="3">Binds 1 divalent metal cation per subunit.</text>
</comment>
<gene>
    <name evidence="5" type="ORF">D2V04_13750</name>
</gene>
<evidence type="ECO:0000256" key="2">
    <source>
        <dbReference type="PIRSR" id="PIRSR605511-1"/>
    </source>
</evidence>
<keyword evidence="3" id="KW-0862">Zinc</keyword>
<feature type="binding site" evidence="3">
    <location>
        <position position="149"/>
    </location>
    <ligand>
        <name>a divalent metal cation</name>
        <dbReference type="ChEBI" id="CHEBI:60240"/>
    </ligand>
</feature>
<dbReference type="PANTHER" id="PTHR10907:SF47">
    <property type="entry name" value="REGUCALCIN"/>
    <property type="match status" value="1"/>
</dbReference>
<evidence type="ECO:0000313" key="5">
    <source>
        <dbReference type="EMBL" id="RIV77153.1"/>
    </source>
</evidence>
<evidence type="ECO:0000313" key="6">
    <source>
        <dbReference type="Proteomes" id="UP000285092"/>
    </source>
</evidence>
<proteinExistence type="inferred from homology"/>